<keyword evidence="6" id="KW-1185">Reference proteome</keyword>
<evidence type="ECO:0000256" key="1">
    <source>
        <dbReference type="ARBA" id="ARBA00005336"/>
    </source>
</evidence>
<accession>A0A2Z4FMR8</accession>
<dbReference type="NCBIfam" id="NF003740">
    <property type="entry name" value="PRK05337.1"/>
    <property type="match status" value="1"/>
</dbReference>
<dbReference type="InterPro" id="IPR017853">
    <property type="entry name" value="GH"/>
</dbReference>
<dbReference type="EC" id="3.2.1.52" evidence="5"/>
<evidence type="ECO:0000313" key="5">
    <source>
        <dbReference type="EMBL" id="AWV89984.1"/>
    </source>
</evidence>
<dbReference type="GO" id="GO:0004563">
    <property type="term" value="F:beta-N-acetylhexosaminidase activity"/>
    <property type="evidence" value="ECO:0007669"/>
    <property type="project" value="UniProtKB-EC"/>
</dbReference>
<proteinExistence type="inferred from homology"/>
<dbReference type="Proteomes" id="UP000249799">
    <property type="component" value="Chromosome"/>
</dbReference>
<evidence type="ECO:0000313" key="6">
    <source>
        <dbReference type="Proteomes" id="UP000249799"/>
    </source>
</evidence>
<dbReference type="InterPro" id="IPR036962">
    <property type="entry name" value="Glyco_hydro_3_N_sf"/>
</dbReference>
<dbReference type="EMBL" id="CP030032">
    <property type="protein sequence ID" value="AWV89984.1"/>
    <property type="molecule type" value="Genomic_DNA"/>
</dbReference>
<reference evidence="5 6" key="1">
    <citation type="submission" date="2018-06" db="EMBL/GenBank/DDBJ databases">
        <title>Lujinxingia sediminis gen. nov. sp. nov., a new facultative anaerobic member of the class Deltaproteobacteria, and proposal of Lujinxingaceae fam. nov.</title>
        <authorList>
            <person name="Guo L.-Y."/>
            <person name="Li C.-M."/>
            <person name="Wang S."/>
            <person name="Du Z.-J."/>
        </authorList>
    </citation>
    <scope>NUCLEOTIDE SEQUENCE [LARGE SCALE GENOMIC DNA]</scope>
    <source>
        <strain evidence="5 6">FA350</strain>
    </source>
</reference>
<comment type="similarity">
    <text evidence="1">Belongs to the glycosyl hydrolase 3 family.</text>
</comment>
<dbReference type="AlphaFoldDB" id="A0A2Z4FMR8"/>
<name>A0A2Z4FMR8_9DELT</name>
<gene>
    <name evidence="5" type="ORF">DN745_11805</name>
</gene>
<dbReference type="GO" id="GO:0009254">
    <property type="term" value="P:peptidoglycan turnover"/>
    <property type="evidence" value="ECO:0007669"/>
    <property type="project" value="TreeGrafter"/>
</dbReference>
<dbReference type="InterPro" id="IPR050226">
    <property type="entry name" value="NagZ_Beta-hexosaminidase"/>
</dbReference>
<sequence>MDNQTVQDAIKKTTDDPTDAELYALIGQLLLVGFEGADTDPPPAIADALARGDIGGTILFRRNITSVEQVSALNTRIHQLSENAVAAPFVAVDQEGGRVVRLKDPLTPIPPMRAVGDMADLRLTADVSEVIATEIAALGFNLNFAPVLDVDTNPENPIIGDRAFSNDPAIVTRTAGAFLIGHHIAQVIPCGKHFPGHGDTLVDSHIALPVLEHDRARLDAVELQPFRRMASANIPMLMTAHMMVPCLDPEHPSTLSRATIRGLLRDELGYEGVVITDDLEMAAVAAHYEIEEMVELGLRAGIDIFLICRSEDIWQRARKHLFALARNNFDDLIRVQRAAERVLALKESLLGPKRRPWTPYPGWQKLLGCEEHRETMARIEQQASGPSEDPTELDA</sequence>
<evidence type="ECO:0000256" key="2">
    <source>
        <dbReference type="ARBA" id="ARBA00022801"/>
    </source>
</evidence>
<keyword evidence="2 5" id="KW-0378">Hydrolase</keyword>
<dbReference type="Pfam" id="PF00933">
    <property type="entry name" value="Glyco_hydro_3"/>
    <property type="match status" value="1"/>
</dbReference>
<protein>
    <submittedName>
        <fullName evidence="5">Beta-N-acetylhexosaminidase</fullName>
        <ecNumber evidence="5">3.2.1.52</ecNumber>
    </submittedName>
</protein>
<dbReference type="PANTHER" id="PTHR30480:SF16">
    <property type="entry name" value="GLYCOSIDE HYDROLASE FAMILY 3 DOMAIN PROTEIN"/>
    <property type="match status" value="1"/>
</dbReference>
<dbReference type="InterPro" id="IPR001764">
    <property type="entry name" value="Glyco_hydro_3_N"/>
</dbReference>
<dbReference type="GO" id="GO:0005975">
    <property type="term" value="P:carbohydrate metabolic process"/>
    <property type="evidence" value="ECO:0007669"/>
    <property type="project" value="InterPro"/>
</dbReference>
<feature type="domain" description="Glycoside hydrolase family 3 N-terminal" evidence="4">
    <location>
        <begin position="26"/>
        <end position="343"/>
    </location>
</feature>
<dbReference type="SUPFAM" id="SSF51445">
    <property type="entry name" value="(Trans)glycosidases"/>
    <property type="match status" value="1"/>
</dbReference>
<dbReference type="Gene3D" id="3.20.20.300">
    <property type="entry name" value="Glycoside hydrolase, family 3, N-terminal domain"/>
    <property type="match status" value="1"/>
</dbReference>
<dbReference type="OrthoDB" id="9781691at2"/>
<evidence type="ECO:0000256" key="3">
    <source>
        <dbReference type="ARBA" id="ARBA00023295"/>
    </source>
</evidence>
<keyword evidence="3 5" id="KW-0326">Glycosidase</keyword>
<organism evidence="5 6">
    <name type="scientific">Bradymonas sediminis</name>
    <dbReference type="NCBI Taxonomy" id="1548548"/>
    <lineage>
        <taxon>Bacteria</taxon>
        <taxon>Deltaproteobacteria</taxon>
        <taxon>Bradymonadales</taxon>
        <taxon>Bradymonadaceae</taxon>
        <taxon>Bradymonas</taxon>
    </lineage>
</organism>
<dbReference type="PANTHER" id="PTHR30480">
    <property type="entry name" value="BETA-HEXOSAMINIDASE-RELATED"/>
    <property type="match status" value="1"/>
</dbReference>
<evidence type="ECO:0000259" key="4">
    <source>
        <dbReference type="Pfam" id="PF00933"/>
    </source>
</evidence>
<dbReference type="KEGG" id="bsed:DN745_11805"/>